<name>A0A8J3N4E3_9CHLR</name>
<dbReference type="AlphaFoldDB" id="A0A8J3N4E3"/>
<accession>A0A8J3N4E3</accession>
<protein>
    <submittedName>
        <fullName evidence="1">Uncharacterized protein</fullName>
    </submittedName>
</protein>
<dbReference type="Proteomes" id="UP000597444">
    <property type="component" value="Unassembled WGS sequence"/>
</dbReference>
<evidence type="ECO:0000313" key="1">
    <source>
        <dbReference type="EMBL" id="GHO97929.1"/>
    </source>
</evidence>
<dbReference type="EMBL" id="BNJK01000002">
    <property type="protein sequence ID" value="GHO97929.1"/>
    <property type="molecule type" value="Genomic_DNA"/>
</dbReference>
<comment type="caution">
    <text evidence="1">The sequence shown here is derived from an EMBL/GenBank/DDBJ whole genome shotgun (WGS) entry which is preliminary data.</text>
</comment>
<gene>
    <name evidence="1" type="ORF">KSF_079770</name>
</gene>
<organism evidence="1 2">
    <name type="scientific">Reticulibacter mediterranei</name>
    <dbReference type="NCBI Taxonomy" id="2778369"/>
    <lineage>
        <taxon>Bacteria</taxon>
        <taxon>Bacillati</taxon>
        <taxon>Chloroflexota</taxon>
        <taxon>Ktedonobacteria</taxon>
        <taxon>Ktedonobacterales</taxon>
        <taxon>Reticulibacteraceae</taxon>
        <taxon>Reticulibacter</taxon>
    </lineage>
</organism>
<keyword evidence="2" id="KW-1185">Reference proteome</keyword>
<dbReference type="RefSeq" id="WP_220208705.1">
    <property type="nucleotide sequence ID" value="NZ_BNJK01000002.1"/>
</dbReference>
<proteinExistence type="predicted"/>
<evidence type="ECO:0000313" key="2">
    <source>
        <dbReference type="Proteomes" id="UP000597444"/>
    </source>
</evidence>
<reference evidence="1" key="1">
    <citation type="submission" date="2020-10" db="EMBL/GenBank/DDBJ databases">
        <title>Taxonomic study of unclassified bacteria belonging to the class Ktedonobacteria.</title>
        <authorList>
            <person name="Yabe S."/>
            <person name="Wang C.M."/>
            <person name="Zheng Y."/>
            <person name="Sakai Y."/>
            <person name="Cavaletti L."/>
            <person name="Monciardini P."/>
            <person name="Donadio S."/>
        </authorList>
    </citation>
    <scope>NUCLEOTIDE SEQUENCE</scope>
    <source>
        <strain evidence="1">ID150040</strain>
    </source>
</reference>
<sequence>MELYDTLQICLLALVSRYPEHVVDINESVIGQQELGAGGWLAFDMIEYLATTHPALLGATAHMIVNPQKSEIYLLDYAEEQPAFIVHCRGKIPCCQGNVETRRITGALLAGRASA</sequence>